<name>A0A514DBY2_9VIRU</name>
<dbReference type="Pfam" id="PF03431">
    <property type="entry name" value="RNA_replicase_B"/>
    <property type="match status" value="1"/>
</dbReference>
<evidence type="ECO:0000256" key="7">
    <source>
        <dbReference type="ARBA" id="ARBA00030248"/>
    </source>
</evidence>
<accession>A0A514DBY2</accession>
<keyword evidence="4" id="KW-0548">Nucleotidyltransferase</keyword>
<evidence type="ECO:0000256" key="3">
    <source>
        <dbReference type="ARBA" id="ARBA00022679"/>
    </source>
</evidence>
<keyword evidence="9" id="KW-0479">Metal-binding</keyword>
<keyword evidence="5" id="KW-0547">Nucleotide-binding</keyword>
<feature type="binding site" evidence="9">
    <location>
        <position position="254"/>
    </location>
    <ligand>
        <name>Mg(2+)</name>
        <dbReference type="ChEBI" id="CHEBI:18420"/>
        <label>2</label>
    </ligand>
</feature>
<reference evidence="11" key="1">
    <citation type="submission" date="2019-05" db="EMBL/GenBank/DDBJ databases">
        <title>Metatranscriptomic reconstruction reveals RNA viruses with the potential to shape carbon cycling in soil.</title>
        <authorList>
            <person name="Starr E.P."/>
            <person name="Nuccio E."/>
            <person name="Pett-Ridge J."/>
            <person name="Banfield J.F."/>
            <person name="Firestone M.K."/>
        </authorList>
    </citation>
    <scope>NUCLEOTIDE SEQUENCE</scope>
    <source>
        <strain evidence="11">H4_Bulk_46_scaffold_4622</strain>
    </source>
</reference>
<evidence type="ECO:0000259" key="10">
    <source>
        <dbReference type="PROSITE" id="PS50522"/>
    </source>
</evidence>
<feature type="binding site" evidence="9">
    <location>
        <position position="344"/>
    </location>
    <ligand>
        <name>Mg(2+)</name>
        <dbReference type="ChEBI" id="CHEBI:18420"/>
        <label>2</label>
    </ligand>
</feature>
<dbReference type="PROSITE" id="PS50522">
    <property type="entry name" value="RDRP_PHAGE"/>
    <property type="match status" value="1"/>
</dbReference>
<dbReference type="InterPro" id="IPR005093">
    <property type="entry name" value="RNArep_beta"/>
</dbReference>
<feature type="binding site" evidence="9">
    <location>
        <position position="343"/>
    </location>
    <ligand>
        <name>Mg(2+)</name>
        <dbReference type="ChEBI" id="CHEBI:18420"/>
        <label>2</label>
    </ligand>
</feature>
<dbReference type="GO" id="GO:0046872">
    <property type="term" value="F:metal ion binding"/>
    <property type="evidence" value="ECO:0007669"/>
    <property type="project" value="UniProtKB-KW"/>
</dbReference>
<keyword evidence="6" id="KW-0693">Viral RNA replication</keyword>
<sequence>MGLNPDALYSAVFDDVKVHLPLGPVGPSKLPPDATYKQFVSTSLLYDVVRKWTPLDTSLADAAAKGKFLTANKTCRDWNLRIEGSWDDQLIGELRREIDIFLHPLGEPLFSSYFDFLKYGRTGPGAALGARGNSLYAKLFSSKLTVTSQNLYDIYKSYIKWFHNFEDADRQRYEKYGDYDVRTSSRCSFVPKTKDVSRMICVEPSVNMFCQLGLGAMLEDRLASLFDIDLATQPSRNRQLAYIGSRDGSFATIDLSSASDSISLRLCEMLFPSWFFKTLLELRSPSTLVDGVRVPLFMMSTMGNGFTFPLQTVMFSCLIRAAYRVAGYPVLDGQRMNWACFGDDLIVETRVYRYLIRLLSLCGFSVNVSKTFHEGPFRESCGTDWFFGQPARSIYIRKLRSQQDIFVAINLLNGWSAYTGVPLKRTIKYLRAGLNRLNKICFVPFHENNDSGIRVPSIIGRQIFKYDPNKSILYRCYRAAPVKISIGEGNIRFPRGVKNLMYNPPGLYVSFLYGELVACSGDIGESRYHPSIMIRHDLKLYKRKLQCSPFWDYIPTDNLTNGYKLSWRQWETAVGINLPNP</sequence>
<organism evidence="11">
    <name type="scientific">Leviviridae sp</name>
    <dbReference type="NCBI Taxonomy" id="2027243"/>
    <lineage>
        <taxon>Viruses</taxon>
        <taxon>Riboviria</taxon>
        <taxon>Orthornavirae</taxon>
        <taxon>Lenarviricota</taxon>
        <taxon>Leviviricetes</taxon>
        <taxon>Norzivirales</taxon>
        <taxon>Fiersviridae</taxon>
    </lineage>
</organism>
<comment type="catalytic activity">
    <reaction evidence="8">
        <text>RNA(n) + a ribonucleoside 5'-triphosphate = RNA(n+1) + diphosphate</text>
        <dbReference type="Rhea" id="RHEA:21248"/>
        <dbReference type="Rhea" id="RHEA-COMP:14527"/>
        <dbReference type="Rhea" id="RHEA-COMP:17342"/>
        <dbReference type="ChEBI" id="CHEBI:33019"/>
        <dbReference type="ChEBI" id="CHEBI:61557"/>
        <dbReference type="ChEBI" id="CHEBI:140395"/>
        <dbReference type="EC" id="2.7.7.48"/>
    </reaction>
</comment>
<keyword evidence="9" id="KW-0460">Magnesium</keyword>
<comment type="cofactor">
    <cofactor evidence="9">
        <name>Mg(2+)</name>
        <dbReference type="ChEBI" id="CHEBI:18420"/>
    </cofactor>
    <text evidence="9">Binds 2 Mg(2+) per subunit.</text>
</comment>
<evidence type="ECO:0000256" key="6">
    <source>
        <dbReference type="ARBA" id="ARBA00022953"/>
    </source>
</evidence>
<dbReference type="GO" id="GO:0039694">
    <property type="term" value="P:viral RNA genome replication"/>
    <property type="evidence" value="ECO:0007669"/>
    <property type="project" value="InterPro"/>
</dbReference>
<dbReference type="GO" id="GO:0003968">
    <property type="term" value="F:RNA-directed RNA polymerase activity"/>
    <property type="evidence" value="ECO:0007669"/>
    <property type="project" value="UniProtKB-KW"/>
</dbReference>
<evidence type="ECO:0000256" key="9">
    <source>
        <dbReference type="PIRSR" id="PIRSR605093-1"/>
    </source>
</evidence>
<evidence type="ECO:0000256" key="4">
    <source>
        <dbReference type="ARBA" id="ARBA00022695"/>
    </source>
</evidence>
<protein>
    <recommendedName>
        <fullName evidence="1">RNA-directed RNA polymerase</fullName>
        <ecNumber evidence="1">2.7.7.48</ecNumber>
    </recommendedName>
    <alternativeName>
        <fullName evidence="7">RNA replicase beta chain</fullName>
    </alternativeName>
</protein>
<dbReference type="EC" id="2.7.7.48" evidence="1"/>
<evidence type="ECO:0000256" key="2">
    <source>
        <dbReference type="ARBA" id="ARBA00022484"/>
    </source>
</evidence>
<gene>
    <name evidence="11" type="ORF">H4Bulk464622_000002</name>
</gene>
<keyword evidence="2 11" id="KW-0696">RNA-directed RNA polymerase</keyword>
<evidence type="ECO:0000256" key="8">
    <source>
        <dbReference type="ARBA" id="ARBA00048744"/>
    </source>
</evidence>
<proteinExistence type="predicted"/>
<dbReference type="InterPro" id="IPR007096">
    <property type="entry name" value="RNA-dir_Rpol_cat_phage"/>
</dbReference>
<feature type="domain" description="RdRp catalytic" evidence="10">
    <location>
        <begin position="239"/>
        <end position="375"/>
    </location>
</feature>
<dbReference type="GO" id="GO:0000166">
    <property type="term" value="F:nucleotide binding"/>
    <property type="evidence" value="ECO:0007669"/>
    <property type="project" value="UniProtKB-KW"/>
</dbReference>
<evidence type="ECO:0000256" key="1">
    <source>
        <dbReference type="ARBA" id="ARBA00012494"/>
    </source>
</evidence>
<evidence type="ECO:0000313" key="11">
    <source>
        <dbReference type="EMBL" id="QDH91128.1"/>
    </source>
</evidence>
<dbReference type="InterPro" id="IPR043502">
    <property type="entry name" value="DNA/RNA_pol_sf"/>
</dbReference>
<dbReference type="SUPFAM" id="SSF56672">
    <property type="entry name" value="DNA/RNA polymerases"/>
    <property type="match status" value="1"/>
</dbReference>
<keyword evidence="3" id="KW-0808">Transferase</keyword>
<evidence type="ECO:0000256" key="5">
    <source>
        <dbReference type="ARBA" id="ARBA00022741"/>
    </source>
</evidence>
<dbReference type="EMBL" id="MN036028">
    <property type="protein sequence ID" value="QDH91128.1"/>
    <property type="molecule type" value="Genomic_RNA"/>
</dbReference>